<keyword evidence="10" id="KW-1185">Reference proteome</keyword>
<organism evidence="9 10">
    <name type="scientific">Lignipirellula cremea</name>
    <dbReference type="NCBI Taxonomy" id="2528010"/>
    <lineage>
        <taxon>Bacteria</taxon>
        <taxon>Pseudomonadati</taxon>
        <taxon>Planctomycetota</taxon>
        <taxon>Planctomycetia</taxon>
        <taxon>Pirellulales</taxon>
        <taxon>Pirellulaceae</taxon>
        <taxon>Lignipirellula</taxon>
    </lineage>
</organism>
<comment type="subcellular location">
    <subcellularLocation>
        <location evidence="1">Membrane</location>
        <topology evidence="1">Multi-pass membrane protein</topology>
    </subcellularLocation>
</comment>
<evidence type="ECO:0000256" key="2">
    <source>
        <dbReference type="ARBA" id="ARBA00006434"/>
    </source>
</evidence>
<dbReference type="InterPro" id="IPR038377">
    <property type="entry name" value="Na/Glc_symporter_sf"/>
</dbReference>
<evidence type="ECO:0000256" key="8">
    <source>
        <dbReference type="SAM" id="Phobius"/>
    </source>
</evidence>
<gene>
    <name evidence="9" type="primary">sglT_1</name>
    <name evidence="9" type="ORF">Pla8534_27490</name>
</gene>
<dbReference type="PANTHER" id="PTHR11819">
    <property type="entry name" value="SOLUTE CARRIER FAMILY 5"/>
    <property type="match status" value="1"/>
</dbReference>
<feature type="transmembrane region" description="Helical" evidence="8">
    <location>
        <begin position="666"/>
        <end position="689"/>
    </location>
</feature>
<name>A0A518DSX0_9BACT</name>
<dbReference type="PROSITE" id="PS50283">
    <property type="entry name" value="NA_SOLUT_SYMP_3"/>
    <property type="match status" value="1"/>
</dbReference>
<keyword evidence="5 8" id="KW-0472">Membrane</keyword>
<accession>A0A518DSX0</accession>
<keyword evidence="3 8" id="KW-0812">Transmembrane</keyword>
<dbReference type="InterPro" id="IPR001734">
    <property type="entry name" value="Na/solute_symporter"/>
</dbReference>
<feature type="transmembrane region" description="Helical" evidence="8">
    <location>
        <begin position="596"/>
        <end position="617"/>
    </location>
</feature>
<protein>
    <submittedName>
        <fullName evidence="9">Sodium/glucose cotransporter</fullName>
    </submittedName>
</protein>
<dbReference type="Gene3D" id="1.20.1730.10">
    <property type="entry name" value="Sodium/glucose cotransporter"/>
    <property type="match status" value="1"/>
</dbReference>
<feature type="transmembrane region" description="Helical" evidence="8">
    <location>
        <begin position="231"/>
        <end position="250"/>
    </location>
</feature>
<evidence type="ECO:0000256" key="7">
    <source>
        <dbReference type="SAM" id="MobiDB-lite"/>
    </source>
</evidence>
<evidence type="ECO:0000313" key="9">
    <source>
        <dbReference type="EMBL" id="QDU94941.1"/>
    </source>
</evidence>
<feature type="transmembrane region" description="Helical" evidence="8">
    <location>
        <begin position="304"/>
        <end position="322"/>
    </location>
</feature>
<feature type="transmembrane region" description="Helical" evidence="8">
    <location>
        <begin position="638"/>
        <end position="660"/>
    </location>
</feature>
<feature type="transmembrane region" description="Helical" evidence="8">
    <location>
        <begin position="7"/>
        <end position="30"/>
    </location>
</feature>
<dbReference type="OrthoDB" id="9814523at2"/>
<keyword evidence="4 8" id="KW-1133">Transmembrane helix</keyword>
<feature type="transmembrane region" description="Helical" evidence="8">
    <location>
        <begin position="86"/>
        <end position="104"/>
    </location>
</feature>
<feature type="transmembrane region" description="Helical" evidence="8">
    <location>
        <begin position="381"/>
        <end position="409"/>
    </location>
</feature>
<dbReference type="EMBL" id="CP036433">
    <property type="protein sequence ID" value="QDU94941.1"/>
    <property type="molecule type" value="Genomic_DNA"/>
</dbReference>
<dbReference type="KEGG" id="lcre:Pla8534_27490"/>
<evidence type="ECO:0000256" key="6">
    <source>
        <dbReference type="RuleBase" id="RU362091"/>
    </source>
</evidence>
<sequence length="749" mass="81123">MPQDSQVVFGLWDILVFLAALIAAMTVGFLAGRKEETSEDYFLAGKSIPWWGVAGSIFGSNVSANHMVGMMGVGMAIGFAQSHFEIGAIAGLTLLCYGFLPVYRKLNVYTLSEYLEHRYDHRSRLSYAVIMVIIMVMIQLAPGLYIGSRSMCILAGRYAMEAPPAAAREVDPAAANAASEGQTVGSVVIDPAVPRTHIKQSWYVAFVLALAAIAASYTILGGLKAVIWTDFIQSILLLAAGIAVALLIFYQVGGWNRMMELDREAGEARQAAEISAAAAGEAINPAEFPGRKMGLYRPMSHPKLPWTGVLTGLMIMHCFYWGTNQFIVQRALGARSDRQARLGIIAAGFLKLTIPFFAIAGGVAAFYMFRDANRNVAQDAAFTEAMLMVIPANCGLIGLISAGLIGAILSSIDSMMNSAATIVTIDIYRRYFRPQASDREMINVGRMSILFFVSLAALLALLLDPNTKSNFFLLIADWQNYFTPGLLVAFGLGMLWKRGTPTAGFAAIVLGVVLSFAAEKSYNEFLGMPPTTWQILQGEKQIADFPAKELPPQLQGSAAEQEAFLQDQREALSAPLPLVGSRQILLEQYLGPQLNFFHRMVVSILLCTVVYVGVSYATPFNPEKGRMIWTDLGGHQPYVLKAIFAVLAITLAVFVALGMAMTSDLISPFVAGGLGGLWTLAMFASSVVWSRRHPDDGNPVTSKTDDAKPDGGKTNAIEATDVPSSFLTDDRILAGILCGAAVFMLYYFR</sequence>
<evidence type="ECO:0000256" key="3">
    <source>
        <dbReference type="ARBA" id="ARBA00022692"/>
    </source>
</evidence>
<evidence type="ECO:0000256" key="5">
    <source>
        <dbReference type="ARBA" id="ARBA00023136"/>
    </source>
</evidence>
<feature type="transmembrane region" description="Helical" evidence="8">
    <location>
        <begin position="202"/>
        <end position="219"/>
    </location>
</feature>
<feature type="transmembrane region" description="Helical" evidence="8">
    <location>
        <begin position="444"/>
        <end position="463"/>
    </location>
</feature>
<dbReference type="PANTHER" id="PTHR11819:SF195">
    <property type="entry name" value="SODIUM_GLUCOSE COTRANSPORTER 4"/>
    <property type="match status" value="1"/>
</dbReference>
<dbReference type="Pfam" id="PF00474">
    <property type="entry name" value="SSF"/>
    <property type="match status" value="2"/>
</dbReference>
<dbReference type="Proteomes" id="UP000317648">
    <property type="component" value="Chromosome"/>
</dbReference>
<proteinExistence type="inferred from homology"/>
<dbReference type="RefSeq" id="WP_145053730.1">
    <property type="nucleotide sequence ID" value="NZ_CP036433.1"/>
</dbReference>
<dbReference type="GO" id="GO:0005412">
    <property type="term" value="F:D-glucose:sodium symporter activity"/>
    <property type="evidence" value="ECO:0007669"/>
    <property type="project" value="TreeGrafter"/>
</dbReference>
<dbReference type="AlphaFoldDB" id="A0A518DSX0"/>
<evidence type="ECO:0000313" key="10">
    <source>
        <dbReference type="Proteomes" id="UP000317648"/>
    </source>
</evidence>
<comment type="similarity">
    <text evidence="2 6">Belongs to the sodium:solute symporter (SSF) (TC 2.A.21) family.</text>
</comment>
<feature type="region of interest" description="Disordered" evidence="7">
    <location>
        <begin position="694"/>
        <end position="717"/>
    </location>
</feature>
<evidence type="ECO:0000256" key="4">
    <source>
        <dbReference type="ARBA" id="ARBA00022989"/>
    </source>
</evidence>
<feature type="transmembrane region" description="Helical" evidence="8">
    <location>
        <begin position="124"/>
        <end position="147"/>
    </location>
</feature>
<feature type="transmembrane region" description="Helical" evidence="8">
    <location>
        <begin position="503"/>
        <end position="522"/>
    </location>
</feature>
<reference evidence="9 10" key="1">
    <citation type="submission" date="2019-02" db="EMBL/GenBank/DDBJ databases">
        <title>Deep-cultivation of Planctomycetes and their phenomic and genomic characterization uncovers novel biology.</title>
        <authorList>
            <person name="Wiegand S."/>
            <person name="Jogler M."/>
            <person name="Boedeker C."/>
            <person name="Pinto D."/>
            <person name="Vollmers J."/>
            <person name="Rivas-Marin E."/>
            <person name="Kohn T."/>
            <person name="Peeters S.H."/>
            <person name="Heuer A."/>
            <person name="Rast P."/>
            <person name="Oberbeckmann S."/>
            <person name="Bunk B."/>
            <person name="Jeske O."/>
            <person name="Meyerdierks A."/>
            <person name="Storesund J.E."/>
            <person name="Kallscheuer N."/>
            <person name="Luecker S."/>
            <person name="Lage O.M."/>
            <person name="Pohl T."/>
            <person name="Merkel B.J."/>
            <person name="Hornburger P."/>
            <person name="Mueller R.-W."/>
            <person name="Bruemmer F."/>
            <person name="Labrenz M."/>
            <person name="Spormann A.M."/>
            <person name="Op den Camp H."/>
            <person name="Overmann J."/>
            <person name="Amann R."/>
            <person name="Jetten M.S.M."/>
            <person name="Mascher T."/>
            <person name="Medema M.H."/>
            <person name="Devos D.P."/>
            <person name="Kaster A.-K."/>
            <person name="Ovreas L."/>
            <person name="Rohde M."/>
            <person name="Galperin M.Y."/>
            <person name="Jogler C."/>
        </authorList>
    </citation>
    <scope>NUCLEOTIDE SEQUENCE [LARGE SCALE GENOMIC DNA]</scope>
    <source>
        <strain evidence="9 10">Pla85_3_4</strain>
    </source>
</reference>
<feature type="transmembrane region" description="Helical" evidence="8">
    <location>
        <begin position="732"/>
        <end position="748"/>
    </location>
</feature>
<dbReference type="GO" id="GO:0005886">
    <property type="term" value="C:plasma membrane"/>
    <property type="evidence" value="ECO:0007669"/>
    <property type="project" value="TreeGrafter"/>
</dbReference>
<feature type="transmembrane region" description="Helical" evidence="8">
    <location>
        <begin position="50"/>
        <end position="79"/>
    </location>
</feature>
<feature type="transmembrane region" description="Helical" evidence="8">
    <location>
        <begin position="342"/>
        <end position="369"/>
    </location>
</feature>
<dbReference type="NCBIfam" id="TIGR00813">
    <property type="entry name" value="sss"/>
    <property type="match status" value="1"/>
</dbReference>
<evidence type="ECO:0000256" key="1">
    <source>
        <dbReference type="ARBA" id="ARBA00004141"/>
    </source>
</evidence>